<keyword evidence="2" id="KW-1185">Reference proteome</keyword>
<dbReference type="EMBL" id="UZAI01005929">
    <property type="protein sequence ID" value="VDO92720.1"/>
    <property type="molecule type" value="Genomic_DNA"/>
</dbReference>
<evidence type="ECO:0000313" key="2">
    <source>
        <dbReference type="Proteomes" id="UP000277204"/>
    </source>
</evidence>
<evidence type="ECO:0000313" key="1">
    <source>
        <dbReference type="EMBL" id="VDO92720.1"/>
    </source>
</evidence>
<accession>A0A183M4J4</accession>
<gene>
    <name evidence="1" type="ORF">SMRZ_LOCUS10969</name>
</gene>
<protein>
    <submittedName>
        <fullName evidence="1">Uncharacterized protein</fullName>
    </submittedName>
</protein>
<dbReference type="Proteomes" id="UP000277204">
    <property type="component" value="Unassembled WGS sequence"/>
</dbReference>
<name>A0A183M4J4_9TREM</name>
<sequence>MDNILRVYPIHFKSISHHDNEPLLNQANKQTRIIKEKSEDLLDDKLSSNFNPKTNQSKKFGNASTNNLNKLKVIYVYLYNYVINYILFDKTSCFSKIIIDNHLEVQKQGMFSTLSM</sequence>
<organism evidence="1 2">
    <name type="scientific">Schistosoma margrebowiei</name>
    <dbReference type="NCBI Taxonomy" id="48269"/>
    <lineage>
        <taxon>Eukaryota</taxon>
        <taxon>Metazoa</taxon>
        <taxon>Spiralia</taxon>
        <taxon>Lophotrochozoa</taxon>
        <taxon>Platyhelminthes</taxon>
        <taxon>Trematoda</taxon>
        <taxon>Digenea</taxon>
        <taxon>Strigeidida</taxon>
        <taxon>Schistosomatoidea</taxon>
        <taxon>Schistosomatidae</taxon>
        <taxon>Schistosoma</taxon>
    </lineage>
</organism>
<proteinExistence type="predicted"/>
<reference evidence="1 2" key="1">
    <citation type="submission" date="2018-11" db="EMBL/GenBank/DDBJ databases">
        <authorList>
            <consortium name="Pathogen Informatics"/>
        </authorList>
    </citation>
    <scope>NUCLEOTIDE SEQUENCE [LARGE SCALE GENOMIC DNA]</scope>
    <source>
        <strain evidence="1 2">Zambia</strain>
    </source>
</reference>
<dbReference type="AlphaFoldDB" id="A0A183M4J4"/>